<organism evidence="1 2">
    <name type="scientific">Colwellia psychrerythraea</name>
    <name type="common">Vibrio psychroerythus</name>
    <dbReference type="NCBI Taxonomy" id="28229"/>
    <lineage>
        <taxon>Bacteria</taxon>
        <taxon>Pseudomonadati</taxon>
        <taxon>Pseudomonadota</taxon>
        <taxon>Gammaproteobacteria</taxon>
        <taxon>Alteromonadales</taxon>
        <taxon>Colwelliaceae</taxon>
        <taxon>Colwellia</taxon>
    </lineage>
</organism>
<dbReference type="PATRIC" id="fig|28229.4.peg.3737"/>
<dbReference type="RefSeq" id="WP_033095333.1">
    <property type="nucleotide sequence ID" value="NZ_JQED01000053.1"/>
</dbReference>
<proteinExistence type="predicted"/>
<evidence type="ECO:0000313" key="2">
    <source>
        <dbReference type="Proteomes" id="UP000029843"/>
    </source>
</evidence>
<sequence>MRFNDDVIEVLRPKLAPDGIISFNLDDLLIHTNEKTSYIIKELKGDSITQLEQNLDNFLHSIISISKNELTVESMIFILRCNTDFLFSQYQILKLKFEEVTTKNNIWFGHGVLQHIDIVETLQLSVFYFRGDMKITGLNSKPINVCEKFLAQIEYVNKCLERNK</sequence>
<accession>A0A099KBH9</accession>
<protein>
    <submittedName>
        <fullName evidence="1">Uncharacterized protein</fullName>
    </submittedName>
</protein>
<reference evidence="1 2" key="1">
    <citation type="submission" date="2014-08" db="EMBL/GenBank/DDBJ databases">
        <title>Genomic and Phenotypic Diversity of Colwellia psychrerythraea strains from Disparate Marine Basins.</title>
        <authorList>
            <person name="Techtmann S.M."/>
            <person name="Stelling S.C."/>
            <person name="Utturkar S.M."/>
            <person name="Alshibli N."/>
            <person name="Harris A."/>
            <person name="Brown S.D."/>
            <person name="Hazen T.C."/>
        </authorList>
    </citation>
    <scope>NUCLEOTIDE SEQUENCE [LARGE SCALE GENOMIC DNA]</scope>
    <source>
        <strain evidence="1 2">ND2E</strain>
    </source>
</reference>
<evidence type="ECO:0000313" key="1">
    <source>
        <dbReference type="EMBL" id="KGJ87635.1"/>
    </source>
</evidence>
<comment type="caution">
    <text evidence="1">The sequence shown here is derived from an EMBL/GenBank/DDBJ whole genome shotgun (WGS) entry which is preliminary data.</text>
</comment>
<dbReference type="AlphaFoldDB" id="A0A099KBH9"/>
<name>A0A099KBH9_COLPS</name>
<dbReference type="Proteomes" id="UP000029843">
    <property type="component" value="Unassembled WGS sequence"/>
</dbReference>
<gene>
    <name evidence="1" type="ORF">ND2E_4373</name>
</gene>
<dbReference type="EMBL" id="JQED01000053">
    <property type="protein sequence ID" value="KGJ87635.1"/>
    <property type="molecule type" value="Genomic_DNA"/>
</dbReference>